<keyword evidence="2" id="KW-0001">2Fe-2S</keyword>
<gene>
    <name evidence="11" type="ORF">HF203_14530</name>
</gene>
<dbReference type="Gene3D" id="1.10.10.1100">
    <property type="entry name" value="BFD-like [2Fe-2S]-binding domain"/>
    <property type="match status" value="1"/>
</dbReference>
<keyword evidence="12" id="KW-1185">Reference proteome</keyword>
<dbReference type="InterPro" id="IPR052371">
    <property type="entry name" value="BFD-associated_ferredoxin"/>
</dbReference>
<keyword evidence="3" id="KW-0479">Metal-binding</keyword>
<evidence type="ECO:0000256" key="9">
    <source>
        <dbReference type="ARBA" id="ARBA00046332"/>
    </source>
</evidence>
<dbReference type="EMBL" id="JAAXKX010000028">
    <property type="protein sequence ID" value="NKN34433.1"/>
    <property type="molecule type" value="Genomic_DNA"/>
</dbReference>
<dbReference type="Proteomes" id="UP000740754">
    <property type="component" value="Unassembled WGS sequence"/>
</dbReference>
<evidence type="ECO:0000256" key="7">
    <source>
        <dbReference type="ARBA" id="ARBA00034078"/>
    </source>
</evidence>
<keyword evidence="5" id="KW-0408">Iron</keyword>
<evidence type="ECO:0000256" key="6">
    <source>
        <dbReference type="ARBA" id="ARBA00023014"/>
    </source>
</evidence>
<comment type="cofactor">
    <cofactor evidence="7">
        <name>[2Fe-2S] cluster</name>
        <dbReference type="ChEBI" id="CHEBI:190135"/>
    </cofactor>
</comment>
<comment type="caution">
    <text evidence="11">The sequence shown here is derived from an EMBL/GenBank/DDBJ whole genome shotgun (WGS) entry which is preliminary data.</text>
</comment>
<feature type="domain" description="BFD-like [2Fe-2S]-binding" evidence="10">
    <location>
        <begin position="2"/>
        <end position="50"/>
    </location>
</feature>
<evidence type="ECO:0000313" key="11">
    <source>
        <dbReference type="EMBL" id="NKN34433.1"/>
    </source>
</evidence>
<organism evidence="11 12">
    <name type="scientific">Marichromatium bheemlicum</name>
    <dbReference type="NCBI Taxonomy" id="365339"/>
    <lineage>
        <taxon>Bacteria</taxon>
        <taxon>Pseudomonadati</taxon>
        <taxon>Pseudomonadota</taxon>
        <taxon>Gammaproteobacteria</taxon>
        <taxon>Chromatiales</taxon>
        <taxon>Chromatiaceae</taxon>
        <taxon>Marichromatium</taxon>
    </lineage>
</organism>
<proteinExistence type="inferred from homology"/>
<sequence length="68" mass="7286">MYVCVCNAVTDRQIREAAARGVSSLAQLRQTLAVPGPCGRCARCAHQLLRSTRNTDSATALTPHCPCD</sequence>
<dbReference type="PANTHER" id="PTHR37424:SF1">
    <property type="entry name" value="BACTERIOFERRITIN-ASSOCIATED FERREDOXIN"/>
    <property type="match status" value="1"/>
</dbReference>
<evidence type="ECO:0000256" key="5">
    <source>
        <dbReference type="ARBA" id="ARBA00023004"/>
    </source>
</evidence>
<comment type="similarity">
    <text evidence="9">Belongs to the Bfd family.</text>
</comment>
<keyword evidence="4" id="KW-0249">Electron transport</keyword>
<evidence type="ECO:0000256" key="3">
    <source>
        <dbReference type="ARBA" id="ARBA00022723"/>
    </source>
</evidence>
<dbReference type="InterPro" id="IPR007419">
    <property type="entry name" value="BFD-like_2Fe2S-bd_dom"/>
</dbReference>
<reference evidence="11 12" key="1">
    <citation type="submission" date="2020-04" db="EMBL/GenBank/DDBJ databases">
        <title>Draft Whole-Genome sequence of Marichromatium bheemlicum DSM 18632, type strain.</title>
        <authorList>
            <person name="Kyndt J.A."/>
            <person name="Meyer T.E."/>
        </authorList>
    </citation>
    <scope>NUCLEOTIDE SEQUENCE [LARGE SCALE GENOMIC DNA]</scope>
    <source>
        <strain evidence="11 12">DSM 18632</strain>
    </source>
</reference>
<evidence type="ECO:0000256" key="8">
    <source>
        <dbReference type="ARBA" id="ARBA00039386"/>
    </source>
</evidence>
<dbReference type="RefSeq" id="WP_168670819.1">
    <property type="nucleotide sequence ID" value="NZ_JAAXKX010000028.1"/>
</dbReference>
<evidence type="ECO:0000256" key="4">
    <source>
        <dbReference type="ARBA" id="ARBA00022982"/>
    </source>
</evidence>
<evidence type="ECO:0000256" key="2">
    <source>
        <dbReference type="ARBA" id="ARBA00022714"/>
    </source>
</evidence>
<evidence type="ECO:0000313" key="12">
    <source>
        <dbReference type="Proteomes" id="UP000740754"/>
    </source>
</evidence>
<evidence type="ECO:0000256" key="1">
    <source>
        <dbReference type="ARBA" id="ARBA00022448"/>
    </source>
</evidence>
<name>A0ABX1IB20_9GAMM</name>
<keyword evidence="1" id="KW-0813">Transport</keyword>
<dbReference type="InterPro" id="IPR041854">
    <property type="entry name" value="BFD-like_2Fe2S-bd_dom_sf"/>
</dbReference>
<evidence type="ECO:0000259" key="10">
    <source>
        <dbReference type="Pfam" id="PF04324"/>
    </source>
</evidence>
<protein>
    <recommendedName>
        <fullName evidence="8">Bacterioferritin-associated ferredoxin</fullName>
    </recommendedName>
</protein>
<accession>A0ABX1IB20</accession>
<keyword evidence="6" id="KW-0411">Iron-sulfur</keyword>
<dbReference type="Pfam" id="PF04324">
    <property type="entry name" value="Fer2_BFD"/>
    <property type="match status" value="1"/>
</dbReference>
<dbReference type="PANTHER" id="PTHR37424">
    <property type="entry name" value="BACTERIOFERRITIN-ASSOCIATED FERREDOXIN"/>
    <property type="match status" value="1"/>
</dbReference>